<name>A0A5B8EGY8_LACAM</name>
<keyword evidence="1" id="KW-0472">Membrane</keyword>
<protein>
    <submittedName>
        <fullName evidence="2">Uncharacterized protein</fullName>
    </submittedName>
</protein>
<geneLocation type="plasmid" evidence="3">
    <name>ppmra301</name>
</geneLocation>
<dbReference type="AlphaFoldDB" id="A0A5B8EGY8"/>
<accession>A0A5B8EGY8</accession>
<feature type="transmembrane region" description="Helical" evidence="1">
    <location>
        <begin position="6"/>
        <end position="23"/>
    </location>
</feature>
<keyword evidence="1" id="KW-0812">Transmembrane</keyword>
<keyword evidence="2" id="KW-0614">Plasmid</keyword>
<gene>
    <name evidence="2" type="ORF">DM298_10765</name>
</gene>
<organism evidence="2 3">
    <name type="scientific">Lactobacillus amylovorus</name>
    <dbReference type="NCBI Taxonomy" id="1604"/>
    <lineage>
        <taxon>Bacteria</taxon>
        <taxon>Bacillati</taxon>
        <taxon>Bacillota</taxon>
        <taxon>Bacilli</taxon>
        <taxon>Lactobacillales</taxon>
        <taxon>Lactobacillaceae</taxon>
        <taxon>Lactobacillus</taxon>
    </lineage>
</organism>
<evidence type="ECO:0000256" key="1">
    <source>
        <dbReference type="SAM" id="Phobius"/>
    </source>
</evidence>
<evidence type="ECO:0000313" key="3">
    <source>
        <dbReference type="Proteomes" id="UP000312326"/>
    </source>
</evidence>
<evidence type="ECO:0000313" key="2">
    <source>
        <dbReference type="EMBL" id="QDD71343.1"/>
    </source>
</evidence>
<dbReference type="EMBL" id="CP029755">
    <property type="protein sequence ID" value="QDD71343.1"/>
    <property type="molecule type" value="Genomic_DNA"/>
</dbReference>
<proteinExistence type="predicted"/>
<reference evidence="2 3" key="1">
    <citation type="submission" date="2018-06" db="EMBL/GenBank/DDBJ databases">
        <title>Complete genome sequnece of Lactobacillus amylovorus PMRA3.</title>
        <authorList>
            <person name="Nam Y.-D."/>
            <person name="Chung W.-H."/>
            <person name="Park Y.S."/>
            <person name="Kang J."/>
        </authorList>
    </citation>
    <scope>NUCLEOTIDE SEQUENCE [LARGE SCALE GENOMIC DNA]</scope>
    <source>
        <strain evidence="2 3">PMRA3</strain>
        <plasmid evidence="3">ppmra301</plasmid>
    </source>
</reference>
<dbReference type="Proteomes" id="UP000312326">
    <property type="component" value="Plasmid pPMRA301"/>
</dbReference>
<dbReference type="RefSeq" id="WP_139962624.1">
    <property type="nucleotide sequence ID" value="NZ_CP029755.1"/>
</dbReference>
<sequence>MSVFYVAMVVIIMLVILSSDYYVRKQRKLVINKLVNLLINKNFAKFYDLLGSKRVQKLIPLFNLKLLEFNAAVLQQKQERAKKVFDSLQNKKMSGRQTIEFYGRALNYFIEKRDAVYAEACYTKINKVNGYQKDKNYLITLYKIMMLDETSDEEVIENRLVSDNNQEKVTDYYLLAHINEIKKNSKKAKKYNQLADKVITEIVE</sequence>
<keyword evidence="1" id="KW-1133">Transmembrane helix</keyword>